<evidence type="ECO:0000313" key="3">
    <source>
        <dbReference type="Proteomes" id="UP000614221"/>
    </source>
</evidence>
<dbReference type="AlphaFoldDB" id="A0A830ELM3"/>
<dbReference type="Proteomes" id="UP000614221">
    <property type="component" value="Unassembled WGS sequence"/>
</dbReference>
<sequence length="554" mass="64164">MSTDSDSTQQSLISPRLFIKSVRDLGLDTIDAVNEFIDNSFDANAANIWITVENNDRGGLRLVVEDDGEGIPENEIIEALKFGGQIDRDRRTTGKFGFGLPSSAFCQAEHTEIYSTTAEEDQFYKSQLKVEQLLGMDEEDIHIPSPEPVDELPEEVSNNLDEDSTQGTIIHIPNLRRPDRKTASALSSFLKENVSQTQREVIQEGHKIHMNGEEVPIHDPLMWIDESYEVQELDKSKRETEFTIEYPDWGEEDEVPKVTVEIFLLPMREIIRREAQDEFNINQSNQGFYIIRENREIGESLTLSLFTRHNNLNYFRGRIHFPEELDDLFGVQTNKSRFSLDSELRNDIKDHVGKTTASLRNTISQKREMLKNEFSSAEESFSRAERVANELVDFLPRSDYNSDSNEIKNQETDIKNLLEGLEEDDELSPQQKESLRETYELMLEKDYYFEVTEANPASGNFYEVEWSGKEIEVQVNTQHPFYEELYRPLTADSGKEIDRSDIKLLVDLLLITLAKREDAVYGNEQLRDFYERERRKWTTILYDLYENADDHIGG</sequence>
<feature type="coiled-coil region" evidence="1">
    <location>
        <begin position="367"/>
        <end position="424"/>
    </location>
</feature>
<dbReference type="Pfam" id="PF13589">
    <property type="entry name" value="HATPase_c_3"/>
    <property type="match status" value="1"/>
</dbReference>
<dbReference type="SUPFAM" id="SSF55874">
    <property type="entry name" value="ATPase domain of HSP90 chaperone/DNA topoisomerase II/histidine kinase"/>
    <property type="match status" value="1"/>
</dbReference>
<reference evidence="2" key="1">
    <citation type="journal article" date="2014" name="Int. J. Syst. Evol. Microbiol.">
        <title>Complete genome sequence of Corynebacterium casei LMG S-19264T (=DSM 44701T), isolated from a smear-ripened cheese.</title>
        <authorList>
            <consortium name="US DOE Joint Genome Institute (JGI-PGF)"/>
            <person name="Walter F."/>
            <person name="Albersmeier A."/>
            <person name="Kalinowski J."/>
            <person name="Ruckert C."/>
        </authorList>
    </citation>
    <scope>NUCLEOTIDE SEQUENCE</scope>
    <source>
        <strain evidence="2">JCM 19018</strain>
    </source>
</reference>
<dbReference type="InterPro" id="IPR036890">
    <property type="entry name" value="HATPase_C_sf"/>
</dbReference>
<comment type="caution">
    <text evidence="2">The sequence shown here is derived from an EMBL/GenBank/DDBJ whole genome shotgun (WGS) entry which is preliminary data.</text>
</comment>
<evidence type="ECO:0008006" key="4">
    <source>
        <dbReference type="Google" id="ProtNLM"/>
    </source>
</evidence>
<protein>
    <recommendedName>
        <fullName evidence="4">ATP-binding protein</fullName>
    </recommendedName>
</protein>
<evidence type="ECO:0000313" key="2">
    <source>
        <dbReference type="EMBL" id="GGK56082.1"/>
    </source>
</evidence>
<gene>
    <name evidence="2" type="ORF">GCM10009067_05730</name>
</gene>
<keyword evidence="1" id="KW-0175">Coiled coil</keyword>
<dbReference type="EMBL" id="BMPD01000001">
    <property type="protein sequence ID" value="GGK56082.1"/>
    <property type="molecule type" value="Genomic_DNA"/>
</dbReference>
<evidence type="ECO:0000256" key="1">
    <source>
        <dbReference type="SAM" id="Coils"/>
    </source>
</evidence>
<dbReference type="RefSeq" id="WP_188975199.1">
    <property type="nucleotide sequence ID" value="NZ_BMPD01000001.1"/>
</dbReference>
<dbReference type="Gene3D" id="3.30.565.10">
    <property type="entry name" value="Histidine kinase-like ATPase, C-terminal domain"/>
    <property type="match status" value="1"/>
</dbReference>
<name>A0A830ELM3_9EURY</name>
<reference evidence="2" key="2">
    <citation type="submission" date="2020-09" db="EMBL/GenBank/DDBJ databases">
        <authorList>
            <person name="Sun Q."/>
            <person name="Ohkuma M."/>
        </authorList>
    </citation>
    <scope>NUCLEOTIDE SEQUENCE</scope>
    <source>
        <strain evidence="2">JCM 19018</strain>
    </source>
</reference>
<dbReference type="OrthoDB" id="350968at2157"/>
<proteinExistence type="predicted"/>
<organism evidence="2 3">
    <name type="scientific">Haloarcula sebkhae</name>
    <dbReference type="NCBI Taxonomy" id="932660"/>
    <lineage>
        <taxon>Archaea</taxon>
        <taxon>Methanobacteriati</taxon>
        <taxon>Methanobacteriota</taxon>
        <taxon>Stenosarchaea group</taxon>
        <taxon>Halobacteria</taxon>
        <taxon>Halobacteriales</taxon>
        <taxon>Haloarculaceae</taxon>
        <taxon>Haloarcula</taxon>
    </lineage>
</organism>
<accession>A0A830ELM3</accession>